<dbReference type="Pfam" id="PF25876">
    <property type="entry name" value="HH_MFP_RND"/>
    <property type="match status" value="1"/>
</dbReference>
<dbReference type="InterPro" id="IPR058625">
    <property type="entry name" value="MdtA-like_BSH"/>
</dbReference>
<name>A0ABX0V0Z5_9HYPH</name>
<evidence type="ECO:0000259" key="4">
    <source>
        <dbReference type="Pfam" id="PF25876"/>
    </source>
</evidence>
<evidence type="ECO:0000259" key="7">
    <source>
        <dbReference type="Pfam" id="PF25989"/>
    </source>
</evidence>
<dbReference type="Pfam" id="PF25989">
    <property type="entry name" value="YknX_C"/>
    <property type="match status" value="1"/>
</dbReference>
<reference evidence="8 9" key="1">
    <citation type="submission" date="2020-03" db="EMBL/GenBank/DDBJ databases">
        <title>Genomic Encyclopedia of Type Strains, Phase IV (KMG-IV): sequencing the most valuable type-strain genomes for metagenomic binning, comparative biology and taxonomic classification.</title>
        <authorList>
            <person name="Goeker M."/>
        </authorList>
    </citation>
    <scope>NUCLEOTIDE SEQUENCE [LARGE SCALE GENOMIC DNA]</scope>
    <source>
        <strain evidence="8 9">DSM 103870</strain>
    </source>
</reference>
<organism evidence="8 9">
    <name type="scientific">Pseudochelatococcus lubricantis</name>
    <dbReference type="NCBI Taxonomy" id="1538102"/>
    <lineage>
        <taxon>Bacteria</taxon>
        <taxon>Pseudomonadati</taxon>
        <taxon>Pseudomonadota</taxon>
        <taxon>Alphaproteobacteria</taxon>
        <taxon>Hyphomicrobiales</taxon>
        <taxon>Chelatococcaceae</taxon>
        <taxon>Pseudochelatococcus</taxon>
    </lineage>
</organism>
<keyword evidence="9" id="KW-1185">Reference proteome</keyword>
<keyword evidence="3" id="KW-0732">Signal</keyword>
<evidence type="ECO:0000256" key="3">
    <source>
        <dbReference type="SAM" id="SignalP"/>
    </source>
</evidence>
<dbReference type="PANTHER" id="PTHR30158:SF3">
    <property type="entry name" value="MULTIDRUG EFFLUX PUMP SUBUNIT ACRA-RELATED"/>
    <property type="match status" value="1"/>
</dbReference>
<dbReference type="Pfam" id="PF25917">
    <property type="entry name" value="BSH_RND"/>
    <property type="match status" value="1"/>
</dbReference>
<evidence type="ECO:0000259" key="5">
    <source>
        <dbReference type="Pfam" id="PF25917"/>
    </source>
</evidence>
<evidence type="ECO:0000313" key="9">
    <source>
        <dbReference type="Proteomes" id="UP001429580"/>
    </source>
</evidence>
<dbReference type="EMBL" id="JAASQI010000006">
    <property type="protein sequence ID" value="NIJ58862.1"/>
    <property type="molecule type" value="Genomic_DNA"/>
</dbReference>
<dbReference type="InterPro" id="IPR006143">
    <property type="entry name" value="RND_pump_MFP"/>
</dbReference>
<dbReference type="Gene3D" id="2.40.50.100">
    <property type="match status" value="1"/>
</dbReference>
<comment type="caution">
    <text evidence="8">The sequence shown here is derived from an EMBL/GenBank/DDBJ whole genome shotgun (WGS) entry which is preliminary data.</text>
</comment>
<evidence type="ECO:0000259" key="6">
    <source>
        <dbReference type="Pfam" id="PF25944"/>
    </source>
</evidence>
<comment type="similarity">
    <text evidence="1">Belongs to the membrane fusion protein (MFP) (TC 8.A.1) family.</text>
</comment>
<keyword evidence="2" id="KW-0175">Coiled coil</keyword>
<accession>A0ABX0V0Z5</accession>
<gene>
    <name evidence="8" type="ORF">FHS82_002717</name>
</gene>
<dbReference type="RefSeq" id="WP_166953673.1">
    <property type="nucleotide sequence ID" value="NZ_JAASQI010000006.1"/>
</dbReference>
<evidence type="ECO:0000313" key="8">
    <source>
        <dbReference type="EMBL" id="NIJ58862.1"/>
    </source>
</evidence>
<feature type="domain" description="YknX-like C-terminal permuted SH3-like" evidence="7">
    <location>
        <begin position="301"/>
        <end position="369"/>
    </location>
</feature>
<dbReference type="SUPFAM" id="SSF111369">
    <property type="entry name" value="HlyD-like secretion proteins"/>
    <property type="match status" value="1"/>
</dbReference>
<dbReference type="Proteomes" id="UP001429580">
    <property type="component" value="Unassembled WGS sequence"/>
</dbReference>
<dbReference type="Gene3D" id="2.40.420.20">
    <property type="match status" value="1"/>
</dbReference>
<evidence type="ECO:0000256" key="1">
    <source>
        <dbReference type="ARBA" id="ARBA00009477"/>
    </source>
</evidence>
<dbReference type="Pfam" id="PF25944">
    <property type="entry name" value="Beta-barrel_RND"/>
    <property type="match status" value="1"/>
</dbReference>
<dbReference type="NCBIfam" id="TIGR01730">
    <property type="entry name" value="RND_mfp"/>
    <property type="match status" value="1"/>
</dbReference>
<feature type="signal peptide" evidence="3">
    <location>
        <begin position="1"/>
        <end position="23"/>
    </location>
</feature>
<dbReference type="PANTHER" id="PTHR30158">
    <property type="entry name" value="ACRA/E-RELATED COMPONENT OF DRUG EFFLUX TRANSPORTER"/>
    <property type="match status" value="1"/>
</dbReference>
<dbReference type="Gene3D" id="1.10.287.470">
    <property type="entry name" value="Helix hairpin bin"/>
    <property type="match status" value="1"/>
</dbReference>
<feature type="coiled-coil region" evidence="2">
    <location>
        <begin position="99"/>
        <end position="126"/>
    </location>
</feature>
<protein>
    <submittedName>
        <fullName evidence="8">Membrane fusion protein (Multidrug efflux system)</fullName>
    </submittedName>
</protein>
<dbReference type="InterPro" id="IPR058624">
    <property type="entry name" value="MdtA-like_HH"/>
</dbReference>
<feature type="domain" description="Multidrug resistance protein MdtA-like alpha-helical hairpin" evidence="4">
    <location>
        <begin position="102"/>
        <end position="168"/>
    </location>
</feature>
<feature type="domain" description="Multidrug resistance protein MdtA-like barrel-sandwich hybrid" evidence="5">
    <location>
        <begin position="60"/>
        <end position="197"/>
    </location>
</feature>
<sequence length="381" mass="40276">MRRSFRGLVAACCLIVLAAPALAQMPGGGGPPAVGVVTVQETELTETTEFNGRIEATDRVNLVARVSAFLEEQLFVEGADVKSGDLLFRLERPPYEADIEAKEAAVAQAQAQLDNANTAFDRADQLRKSGSGSQSALDNALAAQRTAAAQLRAARAALRVSQINLDYTEIHSPIDGRIGRVSATVGNVVSPTTGTLATVVSQDPMHVTFPVPTRQLVELQQRHAAEGGVSKGLRLRLRLPDGRAYHLVGTLDFVDVSVAAATDSITLRGSIANPADENGRRELFNDEFVRVILESVTAQKVLAIPRAAVLTDQQGNFVYVVNAEKVAEVRRVRIGQSSAGTATVVDGLVVGDTIVVEGVQRVRPGAPVTPEPLPAQPATGG</sequence>
<feature type="domain" description="Multidrug resistance protein MdtA-like beta-barrel" evidence="6">
    <location>
        <begin position="204"/>
        <end position="294"/>
    </location>
</feature>
<evidence type="ECO:0000256" key="2">
    <source>
        <dbReference type="SAM" id="Coils"/>
    </source>
</evidence>
<dbReference type="Gene3D" id="2.40.30.170">
    <property type="match status" value="1"/>
</dbReference>
<dbReference type="InterPro" id="IPR058637">
    <property type="entry name" value="YknX-like_C"/>
</dbReference>
<dbReference type="InterPro" id="IPR058626">
    <property type="entry name" value="MdtA-like_b-barrel"/>
</dbReference>
<proteinExistence type="inferred from homology"/>
<feature type="chain" id="PRO_5046914959" evidence="3">
    <location>
        <begin position="24"/>
        <end position="381"/>
    </location>
</feature>